<feature type="compositionally biased region" description="Low complexity" evidence="1">
    <location>
        <begin position="406"/>
        <end position="418"/>
    </location>
</feature>
<organism evidence="2 3">
    <name type="scientific">Athelia psychrophila</name>
    <dbReference type="NCBI Taxonomy" id="1759441"/>
    <lineage>
        <taxon>Eukaryota</taxon>
        <taxon>Fungi</taxon>
        <taxon>Dikarya</taxon>
        <taxon>Basidiomycota</taxon>
        <taxon>Agaricomycotina</taxon>
        <taxon>Agaricomycetes</taxon>
        <taxon>Agaricomycetidae</taxon>
        <taxon>Atheliales</taxon>
        <taxon>Atheliaceae</taxon>
        <taxon>Athelia</taxon>
    </lineage>
</organism>
<feature type="compositionally biased region" description="Low complexity" evidence="1">
    <location>
        <begin position="489"/>
        <end position="498"/>
    </location>
</feature>
<dbReference type="EMBL" id="KV417522">
    <property type="protein sequence ID" value="KZP25227.1"/>
    <property type="molecule type" value="Genomic_DNA"/>
</dbReference>
<feature type="compositionally biased region" description="Low complexity" evidence="1">
    <location>
        <begin position="363"/>
        <end position="376"/>
    </location>
</feature>
<dbReference type="AlphaFoldDB" id="A0A166NP02"/>
<evidence type="ECO:0000313" key="3">
    <source>
        <dbReference type="Proteomes" id="UP000076532"/>
    </source>
</evidence>
<gene>
    <name evidence="2" type="ORF">FIBSPDRAFT_950591</name>
</gene>
<proteinExistence type="predicted"/>
<feature type="compositionally biased region" description="Low complexity" evidence="1">
    <location>
        <begin position="454"/>
        <end position="464"/>
    </location>
</feature>
<protein>
    <submittedName>
        <fullName evidence="2">Uncharacterized protein</fullName>
    </submittedName>
</protein>
<feature type="compositionally biased region" description="Polar residues" evidence="1">
    <location>
        <begin position="513"/>
        <end position="529"/>
    </location>
</feature>
<feature type="region of interest" description="Disordered" evidence="1">
    <location>
        <begin position="356"/>
        <end position="535"/>
    </location>
</feature>
<evidence type="ECO:0000256" key="1">
    <source>
        <dbReference type="SAM" id="MobiDB-lite"/>
    </source>
</evidence>
<feature type="region of interest" description="Disordered" evidence="1">
    <location>
        <begin position="245"/>
        <end position="330"/>
    </location>
</feature>
<dbReference type="OrthoDB" id="433738at2759"/>
<evidence type="ECO:0000313" key="2">
    <source>
        <dbReference type="EMBL" id="KZP25227.1"/>
    </source>
</evidence>
<dbReference type="STRING" id="436010.A0A166NP02"/>
<feature type="region of interest" description="Disordered" evidence="1">
    <location>
        <begin position="188"/>
        <end position="209"/>
    </location>
</feature>
<reference evidence="2 3" key="1">
    <citation type="journal article" date="2016" name="Mol. Biol. Evol.">
        <title>Comparative Genomics of Early-Diverging Mushroom-Forming Fungi Provides Insights into the Origins of Lignocellulose Decay Capabilities.</title>
        <authorList>
            <person name="Nagy L.G."/>
            <person name="Riley R."/>
            <person name="Tritt A."/>
            <person name="Adam C."/>
            <person name="Daum C."/>
            <person name="Floudas D."/>
            <person name="Sun H."/>
            <person name="Yadav J.S."/>
            <person name="Pangilinan J."/>
            <person name="Larsson K.H."/>
            <person name="Matsuura K."/>
            <person name="Barry K."/>
            <person name="Labutti K."/>
            <person name="Kuo R."/>
            <person name="Ohm R.A."/>
            <person name="Bhattacharya S.S."/>
            <person name="Shirouzu T."/>
            <person name="Yoshinaga Y."/>
            <person name="Martin F.M."/>
            <person name="Grigoriev I.V."/>
            <person name="Hibbett D.S."/>
        </authorList>
    </citation>
    <scope>NUCLEOTIDE SEQUENCE [LARGE SCALE GENOMIC DNA]</scope>
    <source>
        <strain evidence="2 3">CBS 109695</strain>
    </source>
</reference>
<keyword evidence="3" id="KW-1185">Reference proteome</keyword>
<dbReference type="Proteomes" id="UP000076532">
    <property type="component" value="Unassembled WGS sequence"/>
</dbReference>
<name>A0A166NP02_9AGAM</name>
<feature type="compositionally biased region" description="Low complexity" evidence="1">
    <location>
        <begin position="282"/>
        <end position="325"/>
    </location>
</feature>
<sequence length="571" mass="60218">MQTRRATALPALNLILPHPSLPHPTLLSARTPTSHLGAGMASPRTPRSTHSTAASQIFFAAPNRKSTDSWGSSVDCDEDLHEWTQEQALLLSRTLDALPSHLLTPFAGPLPPANLLDKIARGVAHAKGDEWPHSVRATRAKLLELARASGERGRARNSITEEREGWEVEGIHGGERAQGVGERIMDVTNTPPTVTMGGEKASEKGAGRRPLYRQSSMDFLSSAKLDEDGNVSRLSNRFARAERLIPHTPKGKAGYHPYRRGARPGSPTGGNPDYFGLGHALNPSTPSSSTLNTTTYTTTSRTNTTSTNPTSWRTSSASSSSASSSGLSCGLVDPRVQRVRRAESYSYSAVGRGTLKRAPSFGAKSPAKAKSNAKTPASREKEVQSPGASSDEEEKARARGAKKARTTPARAAKSAAVVPPTPVQAPAKSKLRSAAKQLSVDTNTPTPTAASSIPKKPTAAAAVKKPTHPRANLQRNPSIFGAPLPALPLPASSSAPAPLTRPFLSTSTTTTSNSPRGSPMPLNTPSTPARTLRRVPRVPAELGRRIEFGGLLASPGGGERGMGLGSAFQLI</sequence>
<feature type="compositionally biased region" description="Polar residues" evidence="1">
    <location>
        <begin position="439"/>
        <end position="451"/>
    </location>
</feature>
<accession>A0A166NP02</accession>